<dbReference type="Proteomes" id="UP001141619">
    <property type="component" value="Unassembled WGS sequence"/>
</dbReference>
<reference evidence="2" key="2">
    <citation type="journal article" date="2023" name="Syst. Appl. Microbiol.">
        <title>Govania unica gen. nov., sp. nov., a rare biosphere bacterium that represents a novel family in the class Alphaproteobacteria.</title>
        <authorList>
            <person name="Vandamme P."/>
            <person name="Peeters C."/>
            <person name="Hettiarachchi A."/>
            <person name="Cnockaert M."/>
            <person name="Carlier A."/>
        </authorList>
    </citation>
    <scope>NUCLEOTIDE SEQUENCE</scope>
    <source>
        <strain evidence="2">LMG 31809</strain>
    </source>
</reference>
<evidence type="ECO:0000313" key="2">
    <source>
        <dbReference type="EMBL" id="MDA5192645.1"/>
    </source>
</evidence>
<evidence type="ECO:0000256" key="1">
    <source>
        <dbReference type="SAM" id="SignalP"/>
    </source>
</evidence>
<gene>
    <name evidence="2" type="ORF">NYP16_01555</name>
</gene>
<proteinExistence type="predicted"/>
<organism evidence="2 3">
    <name type="scientific">Govanella unica</name>
    <dbReference type="NCBI Taxonomy" id="2975056"/>
    <lineage>
        <taxon>Bacteria</taxon>
        <taxon>Pseudomonadati</taxon>
        <taxon>Pseudomonadota</taxon>
        <taxon>Alphaproteobacteria</taxon>
        <taxon>Emcibacterales</taxon>
        <taxon>Govanellaceae</taxon>
        <taxon>Govanella</taxon>
    </lineage>
</organism>
<comment type="caution">
    <text evidence="2">The sequence shown here is derived from an EMBL/GenBank/DDBJ whole genome shotgun (WGS) entry which is preliminary data.</text>
</comment>
<name>A0A9X3Z5Z3_9PROT</name>
<evidence type="ECO:0008006" key="4">
    <source>
        <dbReference type="Google" id="ProtNLM"/>
    </source>
</evidence>
<accession>A0A9X3Z5Z3</accession>
<keyword evidence="3" id="KW-1185">Reference proteome</keyword>
<keyword evidence="1" id="KW-0732">Signal</keyword>
<dbReference type="EMBL" id="JANWOI010000001">
    <property type="protein sequence ID" value="MDA5192645.1"/>
    <property type="molecule type" value="Genomic_DNA"/>
</dbReference>
<feature type="signal peptide" evidence="1">
    <location>
        <begin position="1"/>
        <end position="16"/>
    </location>
</feature>
<protein>
    <recommendedName>
        <fullName evidence="4">DUF4139 domain-containing protein</fullName>
    </recommendedName>
</protein>
<dbReference type="RefSeq" id="WP_274942349.1">
    <property type="nucleotide sequence ID" value="NZ_JANWOI010000001.1"/>
</dbReference>
<dbReference type="PANTHER" id="PTHR38075:SF1">
    <property type="entry name" value="DUF4139 DOMAIN-CONTAINING PROTEIN"/>
    <property type="match status" value="1"/>
</dbReference>
<reference evidence="2" key="1">
    <citation type="submission" date="2022-08" db="EMBL/GenBank/DDBJ databases">
        <authorList>
            <person name="Vandamme P."/>
            <person name="Hettiarachchi A."/>
            <person name="Peeters C."/>
            <person name="Cnockaert M."/>
            <person name="Carlier A."/>
        </authorList>
    </citation>
    <scope>NUCLEOTIDE SEQUENCE</scope>
    <source>
        <strain evidence="2">LMG 31809</strain>
    </source>
</reference>
<evidence type="ECO:0000313" key="3">
    <source>
        <dbReference type="Proteomes" id="UP001141619"/>
    </source>
</evidence>
<feature type="chain" id="PRO_5040728465" description="DUF4139 domain-containing protein" evidence="1">
    <location>
        <begin position="17"/>
        <end position="490"/>
    </location>
</feature>
<sequence>MRVAVALVLWAGQVMAADLVTLPGPGTVSVTIYRDNLAMVRELRSLTLEPETRVIEFAGVSDGILPPSASVTGLPGPVREQNFDYDLLTPASLMEKSVGRQVRLIRTLPGSGKVTEDVATVLSAKAGLLLSINGKTEAFSCSGLPERLSFDALPAGLRSSPTLSAKLETSAGGPADVALQYLTASLGWSANYVATVAADGRSLDLRGMITLTNHGSVPLEDAEVFAVAGELNRTGVGAQGFRMSHWYGNCWPSGELYAPGQVKYYAAAAPVPAPMMAMAREMADQVQAEAEQLADYQLYKLPVRTTVAAHQSKQVAFLAKDGVRFEPVYRLELMGVDFDPDRVLYPAVILKLQNRQKTGLGEPLAAGVIHVLGSGPDGPYPLAEATIQDIPVGAPFEIRLPEMTTVQITSMIKREKMTAKAIEKTVHHVIRNSKDEAVTVELDQAMPGAEIHIKAASTRSEPLRANLRRWTVEVPARGERTLSYTVEVPQ</sequence>
<dbReference type="PANTHER" id="PTHR38075">
    <property type="entry name" value="DUF4139 DOMAIN-CONTAINING PROTEIN"/>
    <property type="match status" value="1"/>
</dbReference>
<dbReference type="AlphaFoldDB" id="A0A9X3Z5Z3"/>